<comment type="caution">
    <text evidence="7">The sequence shown here is derived from an EMBL/GenBank/DDBJ whole genome shotgun (WGS) entry which is preliminary data.</text>
</comment>
<evidence type="ECO:0000256" key="3">
    <source>
        <dbReference type="ARBA" id="ARBA00022692"/>
    </source>
</evidence>
<keyword evidence="2" id="KW-1003">Cell membrane</keyword>
<feature type="transmembrane region" description="Helical" evidence="6">
    <location>
        <begin position="121"/>
        <end position="142"/>
    </location>
</feature>
<evidence type="ECO:0000256" key="4">
    <source>
        <dbReference type="ARBA" id="ARBA00022989"/>
    </source>
</evidence>
<dbReference type="InterPro" id="IPR050833">
    <property type="entry name" value="Poly_Biosynth_Transport"/>
</dbReference>
<dbReference type="Pfam" id="PF01943">
    <property type="entry name" value="Polysacc_synt"/>
    <property type="match status" value="1"/>
</dbReference>
<evidence type="ECO:0000256" key="5">
    <source>
        <dbReference type="ARBA" id="ARBA00023136"/>
    </source>
</evidence>
<feature type="transmembrane region" description="Helical" evidence="6">
    <location>
        <begin position="376"/>
        <end position="395"/>
    </location>
</feature>
<comment type="subcellular location">
    <subcellularLocation>
        <location evidence="1">Cell membrane</location>
        <topology evidence="1">Multi-pass membrane protein</topology>
    </subcellularLocation>
</comment>
<evidence type="ECO:0000313" key="8">
    <source>
        <dbReference type="Proteomes" id="UP001196661"/>
    </source>
</evidence>
<gene>
    <name evidence="7" type="ORF">IXB28_09655</name>
</gene>
<feature type="transmembrane region" description="Helical" evidence="6">
    <location>
        <begin position="401"/>
        <end position="419"/>
    </location>
</feature>
<dbReference type="RefSeq" id="WP_215618365.1">
    <property type="nucleotide sequence ID" value="NZ_JADOER010000008.1"/>
</dbReference>
<dbReference type="InterPro" id="IPR002797">
    <property type="entry name" value="Polysacc_synth"/>
</dbReference>
<proteinExistence type="predicted"/>
<dbReference type="PANTHER" id="PTHR30250">
    <property type="entry name" value="PST FAMILY PREDICTED COLANIC ACID TRANSPORTER"/>
    <property type="match status" value="1"/>
</dbReference>
<feature type="transmembrane region" description="Helical" evidence="6">
    <location>
        <begin position="47"/>
        <end position="70"/>
    </location>
</feature>
<feature type="transmembrane region" description="Helical" evidence="6">
    <location>
        <begin position="91"/>
        <end position="115"/>
    </location>
</feature>
<feature type="transmembrane region" description="Helical" evidence="6">
    <location>
        <begin position="154"/>
        <end position="179"/>
    </location>
</feature>
<protein>
    <submittedName>
        <fullName evidence="7">Flippase</fullName>
    </submittedName>
</protein>
<evidence type="ECO:0000256" key="1">
    <source>
        <dbReference type="ARBA" id="ARBA00004651"/>
    </source>
</evidence>
<feature type="transmembrane region" description="Helical" evidence="6">
    <location>
        <begin position="313"/>
        <end position="337"/>
    </location>
</feature>
<organism evidence="7 8">
    <name type="scientific">Leptothoe kymatousa TAU-MAC 1615</name>
    <dbReference type="NCBI Taxonomy" id="2364775"/>
    <lineage>
        <taxon>Bacteria</taxon>
        <taxon>Bacillati</taxon>
        <taxon>Cyanobacteriota</taxon>
        <taxon>Cyanophyceae</taxon>
        <taxon>Nodosilineales</taxon>
        <taxon>Cymatolegaceae</taxon>
        <taxon>Leptothoe</taxon>
        <taxon>Leptothoe kymatousa</taxon>
    </lineage>
</organism>
<dbReference type="PANTHER" id="PTHR30250:SF11">
    <property type="entry name" value="O-ANTIGEN TRANSPORTER-RELATED"/>
    <property type="match status" value="1"/>
</dbReference>
<sequence>MSDSQMHKKNRIKGAKLSLLIRLLNLSLSFLLSYLLAKNLGVNGFGAFSYAITWSSLLSIPSTLGFDKLLVREISVNSAKEDWKKIKNLTYFSTILTIASSFTIAFITGIVIFFLKPINDAIMLSAFFLGLASVPIIALKNIRLSVTKGFNKVILGLIPEMLVSPLIFVISLLLVSILAPKYLTPIIAVGLFILANFLSFILGAIIQYRVTPKKVHLARLNLNLSSFKWLTRSLPFMFVEAIRLIQVRTDIVMLGIFSTSTEVGLYSISARLASLVALSLMSVNSVLSPKIAKLNVENKTSEMQAVVSENTRFILFISLSISAIIVIFSGFILNVFGNGFSEAGSALKILVLGRLIDAFFGPVGLILAMTNNEKDIAVSGVISTALNVILNFMLIQKYGAVGAALATFSSIMLVNILNFRAVVKKLNINTTIIPLTF</sequence>
<feature type="transmembrane region" description="Helical" evidence="6">
    <location>
        <begin position="349"/>
        <end position="369"/>
    </location>
</feature>
<keyword evidence="3 6" id="KW-0812">Transmembrane</keyword>
<keyword evidence="4 6" id="KW-1133">Transmembrane helix</keyword>
<dbReference type="CDD" id="cd13128">
    <property type="entry name" value="MATE_Wzx_like"/>
    <property type="match status" value="1"/>
</dbReference>
<dbReference type="EMBL" id="JADOER010000008">
    <property type="protein sequence ID" value="MBT9312470.1"/>
    <property type="molecule type" value="Genomic_DNA"/>
</dbReference>
<reference evidence="7 8" key="1">
    <citation type="journal article" date="2021" name="Mar. Drugs">
        <title>Genome Reduction and Secondary Metabolism of the Marine Sponge-Associated Cyanobacterium Leptothoe.</title>
        <authorList>
            <person name="Konstantinou D."/>
            <person name="Popin R.V."/>
            <person name="Fewer D.P."/>
            <person name="Sivonen K."/>
            <person name="Gkelis S."/>
        </authorList>
    </citation>
    <scope>NUCLEOTIDE SEQUENCE [LARGE SCALE GENOMIC DNA]</scope>
    <source>
        <strain evidence="7 8">TAU-MAC 1615</strain>
    </source>
</reference>
<keyword evidence="8" id="KW-1185">Reference proteome</keyword>
<feature type="transmembrane region" description="Helical" evidence="6">
    <location>
        <begin position="185"/>
        <end position="208"/>
    </location>
</feature>
<evidence type="ECO:0000256" key="6">
    <source>
        <dbReference type="SAM" id="Phobius"/>
    </source>
</evidence>
<evidence type="ECO:0000313" key="7">
    <source>
        <dbReference type="EMBL" id="MBT9312470.1"/>
    </source>
</evidence>
<evidence type="ECO:0000256" key="2">
    <source>
        <dbReference type="ARBA" id="ARBA00022475"/>
    </source>
</evidence>
<dbReference type="Proteomes" id="UP001196661">
    <property type="component" value="Unassembled WGS sequence"/>
</dbReference>
<keyword evidence="5 6" id="KW-0472">Membrane</keyword>
<name>A0ABS5Y3R3_9CYAN</name>
<accession>A0ABS5Y3R3</accession>